<keyword evidence="1" id="KW-0812">Transmembrane</keyword>
<feature type="transmembrane region" description="Helical" evidence="1">
    <location>
        <begin position="112"/>
        <end position="132"/>
    </location>
</feature>
<name>A0A7E4WB37_PANRE</name>
<keyword evidence="2" id="KW-1185">Reference proteome</keyword>
<feature type="transmembrane region" description="Helical" evidence="1">
    <location>
        <begin position="211"/>
        <end position="232"/>
    </location>
</feature>
<reference evidence="2" key="1">
    <citation type="journal article" date="2013" name="Genetics">
        <title>The draft genome and transcriptome of Panagrellus redivivus are shaped by the harsh demands of a free-living lifestyle.</title>
        <authorList>
            <person name="Srinivasan J."/>
            <person name="Dillman A.R."/>
            <person name="Macchietto M.G."/>
            <person name="Heikkinen L."/>
            <person name="Lakso M."/>
            <person name="Fracchia K.M."/>
            <person name="Antoshechkin I."/>
            <person name="Mortazavi A."/>
            <person name="Wong G."/>
            <person name="Sternberg P.W."/>
        </authorList>
    </citation>
    <scope>NUCLEOTIDE SEQUENCE [LARGE SCALE GENOMIC DNA]</scope>
    <source>
        <strain evidence="2">MT8872</strain>
    </source>
</reference>
<dbReference type="Proteomes" id="UP000492821">
    <property type="component" value="Unassembled WGS sequence"/>
</dbReference>
<protein>
    <submittedName>
        <fullName evidence="3">G_PROTEIN_RECEP_F1_2 domain-containing protein</fullName>
    </submittedName>
</protein>
<reference evidence="3" key="2">
    <citation type="submission" date="2020-10" db="UniProtKB">
        <authorList>
            <consortium name="WormBaseParasite"/>
        </authorList>
    </citation>
    <scope>IDENTIFICATION</scope>
</reference>
<sequence length="343" mass="38366">MSSTDFHVGQASLNIVLGTAAISLVFIVLSVIPECGGVLSSQVLTFLVVQSCVHLAVLMTTTFTVSFILAADVSDIFDDWPGHILICGVIVAALMQFASSFYRMLSLSAPILALRIFSKSLVFVIILGSFLFSANRFVDSLVEKRQLNYSLAHFRWQFNMATEIETFYIVLAVAVSILSVLYITAVLKVFFDYRLRTPEIRRINKAEFFQAVGEASQYFICDLTYAALLLFARYRARPNFTNPNFTGFTLALRVAEGHVQSTLLLIWPVLCAIATYKHMRAAIGFRSSLMMSQQQMPSSRRHTVMKKISTISQSSRHIAAASPIYAWRNSEQNSHDSIDTEHV</sequence>
<dbReference type="WBParaSite" id="Pan_g9122.t1">
    <property type="protein sequence ID" value="Pan_g9122.t1"/>
    <property type="gene ID" value="Pan_g9122"/>
</dbReference>
<feature type="transmembrane region" description="Helical" evidence="1">
    <location>
        <begin position="167"/>
        <end position="191"/>
    </location>
</feature>
<evidence type="ECO:0000313" key="3">
    <source>
        <dbReference type="WBParaSite" id="Pan_g9122.t1"/>
    </source>
</evidence>
<proteinExistence type="predicted"/>
<evidence type="ECO:0000313" key="2">
    <source>
        <dbReference type="Proteomes" id="UP000492821"/>
    </source>
</evidence>
<feature type="transmembrane region" description="Helical" evidence="1">
    <location>
        <begin position="83"/>
        <end position="105"/>
    </location>
</feature>
<accession>A0A7E4WB37</accession>
<feature type="transmembrane region" description="Helical" evidence="1">
    <location>
        <begin position="12"/>
        <end position="32"/>
    </location>
</feature>
<organism evidence="2 3">
    <name type="scientific">Panagrellus redivivus</name>
    <name type="common">Microworm</name>
    <dbReference type="NCBI Taxonomy" id="6233"/>
    <lineage>
        <taxon>Eukaryota</taxon>
        <taxon>Metazoa</taxon>
        <taxon>Ecdysozoa</taxon>
        <taxon>Nematoda</taxon>
        <taxon>Chromadorea</taxon>
        <taxon>Rhabditida</taxon>
        <taxon>Tylenchina</taxon>
        <taxon>Panagrolaimomorpha</taxon>
        <taxon>Panagrolaimoidea</taxon>
        <taxon>Panagrolaimidae</taxon>
        <taxon>Panagrellus</taxon>
    </lineage>
</organism>
<evidence type="ECO:0000256" key="1">
    <source>
        <dbReference type="SAM" id="Phobius"/>
    </source>
</evidence>
<feature type="transmembrane region" description="Helical" evidence="1">
    <location>
        <begin position="258"/>
        <end position="276"/>
    </location>
</feature>
<dbReference type="AlphaFoldDB" id="A0A7E4WB37"/>
<keyword evidence="1" id="KW-1133">Transmembrane helix</keyword>
<feature type="transmembrane region" description="Helical" evidence="1">
    <location>
        <begin position="44"/>
        <end position="71"/>
    </location>
</feature>
<keyword evidence="1" id="KW-0472">Membrane</keyword>